<dbReference type="RefSeq" id="XP_040676104.1">
    <property type="nucleotide sequence ID" value="XM_040825885.1"/>
</dbReference>
<dbReference type="STRING" id="1081103.A0A0B2WM59"/>
<dbReference type="EMBL" id="AZHE01000027">
    <property type="protein sequence ID" value="KHN95038.1"/>
    <property type="molecule type" value="Genomic_DNA"/>
</dbReference>
<keyword evidence="2" id="KW-1185">Reference proteome</keyword>
<dbReference type="Proteomes" id="UP000030816">
    <property type="component" value="Unassembled WGS sequence"/>
</dbReference>
<name>A0A0B2WM59_METAS</name>
<organism evidence="1 2">
    <name type="scientific">Metarhizium album (strain ARSEF 1941)</name>
    <dbReference type="NCBI Taxonomy" id="1081103"/>
    <lineage>
        <taxon>Eukaryota</taxon>
        <taxon>Fungi</taxon>
        <taxon>Dikarya</taxon>
        <taxon>Ascomycota</taxon>
        <taxon>Pezizomycotina</taxon>
        <taxon>Sordariomycetes</taxon>
        <taxon>Hypocreomycetidae</taxon>
        <taxon>Hypocreales</taxon>
        <taxon>Clavicipitaceae</taxon>
        <taxon>Metarhizium</taxon>
    </lineage>
</organism>
<comment type="caution">
    <text evidence="1">The sequence shown here is derived from an EMBL/GenBank/DDBJ whole genome shotgun (WGS) entry which is preliminary data.</text>
</comment>
<dbReference type="AlphaFoldDB" id="A0A0B2WM59"/>
<gene>
    <name evidence="1" type="ORF">MAM_07087</name>
</gene>
<accession>A0A0B2WM59</accession>
<evidence type="ECO:0000313" key="1">
    <source>
        <dbReference type="EMBL" id="KHN95038.1"/>
    </source>
</evidence>
<dbReference type="GeneID" id="63741542"/>
<reference evidence="1 2" key="1">
    <citation type="journal article" date="2014" name="Proc. Natl. Acad. Sci. U.S.A.">
        <title>Trajectory and genomic determinants of fungal-pathogen speciation and host adaptation.</title>
        <authorList>
            <person name="Hu X."/>
            <person name="Xiao G."/>
            <person name="Zheng P."/>
            <person name="Shang Y."/>
            <person name="Su Y."/>
            <person name="Zhang X."/>
            <person name="Liu X."/>
            <person name="Zhan S."/>
            <person name="St Leger R.J."/>
            <person name="Wang C."/>
        </authorList>
    </citation>
    <scope>NUCLEOTIDE SEQUENCE [LARGE SCALE GENOMIC DNA]</scope>
    <source>
        <strain evidence="1 2">ARSEF 1941</strain>
    </source>
</reference>
<dbReference type="OrthoDB" id="4941438at2759"/>
<protein>
    <submittedName>
        <fullName evidence="1">Uncharacterized protein</fullName>
    </submittedName>
</protein>
<evidence type="ECO:0000313" key="2">
    <source>
        <dbReference type="Proteomes" id="UP000030816"/>
    </source>
</evidence>
<sequence>MGSVCLPQLPDACANLAGLSDVANLATNVADCSFQLGPFVAGNTLNCLQGGLVNGDEILACLSGTLGFGLSDCEPAAPACVSALPPDCNLLSNFNGFDLPSKLQGCVASIGSGAADIASKCLSLSSILSTTMGSSITDCLLDVLKGVCMPTLPDACLSLISLNVGQLTTQLPQCIAALGPFNSGGVLNCFTNPTSGPGIVLCLNKEIFGLPALGSLAGLVGLPSLGGLPVPGLGGLPSLGGVSSLVGVPSLGILP</sequence>
<proteinExistence type="predicted"/>
<dbReference type="HOGENOM" id="CLU_1090214_0_0_1"/>